<dbReference type="Proteomes" id="UP000612362">
    <property type="component" value="Unassembled WGS sequence"/>
</dbReference>
<organism evidence="1 2">
    <name type="scientific">Ktedonospora formicarum</name>
    <dbReference type="NCBI Taxonomy" id="2778364"/>
    <lineage>
        <taxon>Bacteria</taxon>
        <taxon>Bacillati</taxon>
        <taxon>Chloroflexota</taxon>
        <taxon>Ktedonobacteria</taxon>
        <taxon>Ktedonobacterales</taxon>
        <taxon>Ktedonobacteraceae</taxon>
        <taxon>Ktedonospora</taxon>
    </lineage>
</organism>
<name>A0A8J3IAC6_9CHLR</name>
<comment type="caution">
    <text evidence="1">The sequence shown here is derived from an EMBL/GenBank/DDBJ whole genome shotgun (WGS) entry which is preliminary data.</text>
</comment>
<dbReference type="EMBL" id="BNJF01000004">
    <property type="protein sequence ID" value="GHO48952.1"/>
    <property type="molecule type" value="Genomic_DNA"/>
</dbReference>
<gene>
    <name evidence="1" type="ORF">KSX_71150</name>
</gene>
<keyword evidence="2" id="KW-1185">Reference proteome</keyword>
<evidence type="ECO:0000313" key="2">
    <source>
        <dbReference type="Proteomes" id="UP000612362"/>
    </source>
</evidence>
<accession>A0A8J3IAC6</accession>
<proteinExistence type="predicted"/>
<dbReference type="AlphaFoldDB" id="A0A8J3IAC6"/>
<protein>
    <submittedName>
        <fullName evidence="1">Uncharacterized protein</fullName>
    </submittedName>
</protein>
<reference evidence="1" key="1">
    <citation type="submission" date="2020-10" db="EMBL/GenBank/DDBJ databases">
        <title>Taxonomic study of unclassified bacteria belonging to the class Ktedonobacteria.</title>
        <authorList>
            <person name="Yabe S."/>
            <person name="Wang C.M."/>
            <person name="Zheng Y."/>
            <person name="Sakai Y."/>
            <person name="Cavaletti L."/>
            <person name="Monciardini P."/>
            <person name="Donadio S."/>
        </authorList>
    </citation>
    <scope>NUCLEOTIDE SEQUENCE</scope>
    <source>
        <strain evidence="1">SOSP1-1</strain>
    </source>
</reference>
<sequence length="70" mass="7813">MASSRHVLFEHRPSINISLLPIVEEEQIRAKHKSVSSDRSAKSTSLIEMMQLMCVPIYSRLHKGAGVAPL</sequence>
<evidence type="ECO:0000313" key="1">
    <source>
        <dbReference type="EMBL" id="GHO48952.1"/>
    </source>
</evidence>